<organism evidence="2 3">
    <name type="scientific">Portunus trituberculatus</name>
    <name type="common">Swimming crab</name>
    <name type="synonym">Neptunus trituberculatus</name>
    <dbReference type="NCBI Taxonomy" id="210409"/>
    <lineage>
        <taxon>Eukaryota</taxon>
        <taxon>Metazoa</taxon>
        <taxon>Ecdysozoa</taxon>
        <taxon>Arthropoda</taxon>
        <taxon>Crustacea</taxon>
        <taxon>Multicrustacea</taxon>
        <taxon>Malacostraca</taxon>
        <taxon>Eumalacostraca</taxon>
        <taxon>Eucarida</taxon>
        <taxon>Decapoda</taxon>
        <taxon>Pleocyemata</taxon>
        <taxon>Brachyura</taxon>
        <taxon>Eubrachyura</taxon>
        <taxon>Portunoidea</taxon>
        <taxon>Portunidae</taxon>
        <taxon>Portuninae</taxon>
        <taxon>Portunus</taxon>
    </lineage>
</organism>
<dbReference type="AlphaFoldDB" id="A0A5B7ICK7"/>
<reference evidence="2 3" key="1">
    <citation type="submission" date="2019-05" db="EMBL/GenBank/DDBJ databases">
        <title>Another draft genome of Portunus trituberculatus and its Hox gene families provides insights of decapod evolution.</title>
        <authorList>
            <person name="Jeong J.-H."/>
            <person name="Song I."/>
            <person name="Kim S."/>
            <person name="Choi T."/>
            <person name="Kim D."/>
            <person name="Ryu S."/>
            <person name="Kim W."/>
        </authorList>
    </citation>
    <scope>NUCLEOTIDE SEQUENCE [LARGE SCALE GENOMIC DNA]</scope>
    <source>
        <tissue evidence="2">Muscle</tissue>
    </source>
</reference>
<feature type="compositionally biased region" description="Acidic residues" evidence="1">
    <location>
        <begin position="107"/>
        <end position="122"/>
    </location>
</feature>
<dbReference type="Proteomes" id="UP000324222">
    <property type="component" value="Unassembled WGS sequence"/>
</dbReference>
<evidence type="ECO:0000256" key="1">
    <source>
        <dbReference type="SAM" id="MobiDB-lite"/>
    </source>
</evidence>
<evidence type="ECO:0000313" key="2">
    <source>
        <dbReference type="EMBL" id="MPC79646.1"/>
    </source>
</evidence>
<name>A0A5B7ICK7_PORTR</name>
<evidence type="ECO:0000313" key="3">
    <source>
        <dbReference type="Proteomes" id="UP000324222"/>
    </source>
</evidence>
<dbReference type="EMBL" id="VSRR010051681">
    <property type="protein sequence ID" value="MPC79646.1"/>
    <property type="molecule type" value="Genomic_DNA"/>
</dbReference>
<sequence length="133" mass="14889">MYSLTQFSSTTAPAPLTTSISTVTITTTTAAAAICPTPPAINSLLLSCTTRGMLILRNTNETRNRKRRCNAVTSEGRVRCDAGPIPATESHWLRGHHLQEIAMLQREEEEEEEEEEDEEEDEVSLRRCERNRG</sequence>
<feature type="compositionally biased region" description="Basic and acidic residues" evidence="1">
    <location>
        <begin position="123"/>
        <end position="133"/>
    </location>
</feature>
<feature type="region of interest" description="Disordered" evidence="1">
    <location>
        <begin position="105"/>
        <end position="133"/>
    </location>
</feature>
<protein>
    <submittedName>
        <fullName evidence="2">Uncharacterized protein</fullName>
    </submittedName>
</protein>
<keyword evidence="3" id="KW-1185">Reference proteome</keyword>
<comment type="caution">
    <text evidence="2">The sequence shown here is derived from an EMBL/GenBank/DDBJ whole genome shotgun (WGS) entry which is preliminary data.</text>
</comment>
<gene>
    <name evidence="2" type="ORF">E2C01_074183</name>
</gene>
<accession>A0A5B7ICK7</accession>
<proteinExistence type="predicted"/>